<dbReference type="Pfam" id="PF19700">
    <property type="entry name" value="DUF6198"/>
    <property type="match status" value="1"/>
</dbReference>
<dbReference type="PANTHER" id="PTHR40078:SF1">
    <property type="entry name" value="INTEGRAL MEMBRANE PROTEIN"/>
    <property type="match status" value="1"/>
</dbReference>
<feature type="transmembrane region" description="Helical" evidence="1">
    <location>
        <begin position="158"/>
        <end position="177"/>
    </location>
</feature>
<feature type="transmembrane region" description="Helical" evidence="1">
    <location>
        <begin position="106"/>
        <end position="128"/>
    </location>
</feature>
<dbReference type="Proteomes" id="UP000595897">
    <property type="component" value="Chromosome"/>
</dbReference>
<name>A0A7R7EMS5_9FIRM</name>
<gene>
    <name evidence="2" type="ORF">bsdtb5_26920</name>
</gene>
<protein>
    <submittedName>
        <fullName evidence="2">Membrane protein</fullName>
    </submittedName>
</protein>
<feature type="transmembrane region" description="Helical" evidence="1">
    <location>
        <begin position="183"/>
        <end position="203"/>
    </location>
</feature>
<dbReference type="KEGG" id="ahb:bsdtb5_26920"/>
<dbReference type="AlphaFoldDB" id="A0A7R7EMS5"/>
<dbReference type="InterPro" id="IPR038750">
    <property type="entry name" value="YczE/YyaS-like"/>
</dbReference>
<accession>A0A7R7EMS5</accession>
<organism evidence="2 3">
    <name type="scientific">Anaeromicropila herbilytica</name>
    <dbReference type="NCBI Taxonomy" id="2785025"/>
    <lineage>
        <taxon>Bacteria</taxon>
        <taxon>Bacillati</taxon>
        <taxon>Bacillota</taxon>
        <taxon>Clostridia</taxon>
        <taxon>Lachnospirales</taxon>
        <taxon>Lachnospiraceae</taxon>
        <taxon>Anaeromicropila</taxon>
    </lineage>
</organism>
<reference evidence="2 3" key="1">
    <citation type="submission" date="2020-11" db="EMBL/GenBank/DDBJ databases">
        <title>Draft genome sequencing of a Lachnospiraceae strain isolated from anoxic soil subjected to BSD treatment.</title>
        <authorList>
            <person name="Uek A."/>
            <person name="Tonouchi A."/>
        </authorList>
    </citation>
    <scope>NUCLEOTIDE SEQUENCE [LARGE SCALE GENOMIC DNA]</scope>
    <source>
        <strain evidence="2 3">TB5</strain>
    </source>
</reference>
<evidence type="ECO:0000313" key="2">
    <source>
        <dbReference type="EMBL" id="BCN31397.1"/>
    </source>
</evidence>
<feature type="transmembrane region" description="Helical" evidence="1">
    <location>
        <begin position="79"/>
        <end position="100"/>
    </location>
</feature>
<keyword evidence="1" id="KW-0812">Transmembrane</keyword>
<dbReference type="RefSeq" id="WP_271712519.1">
    <property type="nucleotide sequence ID" value="NZ_AP024169.1"/>
</dbReference>
<dbReference type="PANTHER" id="PTHR40078">
    <property type="entry name" value="INTEGRAL MEMBRANE PROTEIN-RELATED"/>
    <property type="match status" value="1"/>
</dbReference>
<sequence length="225" mass="24874">MSNIKLLIKKLIIFFLGVWIIQTGVVVFINTAIGSDPFTVFTLGISKVIGITVGRGNQLITFVLLLLIIFALRKIKEINIGTIIALVFAGIFMNMMVTVLEPLHLSSLNIIIKIILLCLSCVIIAIGFSMEKATNLGVAPNDLFILLFTEKVNIEYRWVRIGFDLSFMIIGLLLYGIDSFGVTVGIGTVINALIQGPIIQFFMPRVEKFLSPMLSNENISEAVHE</sequence>
<proteinExistence type="predicted"/>
<feature type="transmembrane region" description="Helical" evidence="1">
    <location>
        <begin position="12"/>
        <end position="33"/>
    </location>
</feature>
<keyword evidence="1" id="KW-1133">Transmembrane helix</keyword>
<feature type="transmembrane region" description="Helical" evidence="1">
    <location>
        <begin position="53"/>
        <end position="72"/>
    </location>
</feature>
<evidence type="ECO:0000256" key="1">
    <source>
        <dbReference type="SAM" id="Phobius"/>
    </source>
</evidence>
<keyword evidence="3" id="KW-1185">Reference proteome</keyword>
<evidence type="ECO:0000313" key="3">
    <source>
        <dbReference type="Proteomes" id="UP000595897"/>
    </source>
</evidence>
<dbReference type="EMBL" id="AP024169">
    <property type="protein sequence ID" value="BCN31397.1"/>
    <property type="molecule type" value="Genomic_DNA"/>
</dbReference>
<keyword evidence="1" id="KW-0472">Membrane</keyword>